<evidence type="ECO:0000313" key="3">
    <source>
        <dbReference type="Proteomes" id="UP000243459"/>
    </source>
</evidence>
<organism evidence="2 3">
    <name type="scientific">Asparagus officinalis</name>
    <name type="common">Garden asparagus</name>
    <dbReference type="NCBI Taxonomy" id="4686"/>
    <lineage>
        <taxon>Eukaryota</taxon>
        <taxon>Viridiplantae</taxon>
        <taxon>Streptophyta</taxon>
        <taxon>Embryophyta</taxon>
        <taxon>Tracheophyta</taxon>
        <taxon>Spermatophyta</taxon>
        <taxon>Magnoliopsida</taxon>
        <taxon>Liliopsida</taxon>
        <taxon>Asparagales</taxon>
        <taxon>Asparagaceae</taxon>
        <taxon>Asparagoideae</taxon>
        <taxon>Asparagus</taxon>
    </lineage>
</organism>
<keyword evidence="1" id="KW-1133">Transmembrane helix</keyword>
<feature type="transmembrane region" description="Helical" evidence="1">
    <location>
        <begin position="72"/>
        <end position="92"/>
    </location>
</feature>
<reference evidence="3" key="1">
    <citation type="journal article" date="2017" name="Nat. Commun.">
        <title>The asparagus genome sheds light on the origin and evolution of a young Y chromosome.</title>
        <authorList>
            <person name="Harkess A."/>
            <person name="Zhou J."/>
            <person name="Xu C."/>
            <person name="Bowers J.E."/>
            <person name="Van der Hulst R."/>
            <person name="Ayyampalayam S."/>
            <person name="Mercati F."/>
            <person name="Riccardi P."/>
            <person name="McKain M.R."/>
            <person name="Kakrana A."/>
            <person name="Tang H."/>
            <person name="Ray J."/>
            <person name="Groenendijk J."/>
            <person name="Arikit S."/>
            <person name="Mathioni S.M."/>
            <person name="Nakano M."/>
            <person name="Shan H."/>
            <person name="Telgmann-Rauber A."/>
            <person name="Kanno A."/>
            <person name="Yue Z."/>
            <person name="Chen H."/>
            <person name="Li W."/>
            <person name="Chen Y."/>
            <person name="Xu X."/>
            <person name="Zhang Y."/>
            <person name="Luo S."/>
            <person name="Chen H."/>
            <person name="Gao J."/>
            <person name="Mao Z."/>
            <person name="Pires J.C."/>
            <person name="Luo M."/>
            <person name="Kudrna D."/>
            <person name="Wing R.A."/>
            <person name="Meyers B.C."/>
            <person name="Yi K."/>
            <person name="Kong H."/>
            <person name="Lavrijsen P."/>
            <person name="Sunseri F."/>
            <person name="Falavigna A."/>
            <person name="Ye Y."/>
            <person name="Leebens-Mack J.H."/>
            <person name="Chen G."/>
        </authorList>
    </citation>
    <scope>NUCLEOTIDE SEQUENCE [LARGE SCALE GENOMIC DNA]</scope>
    <source>
        <strain evidence="3">cv. DH0086</strain>
    </source>
</reference>
<dbReference type="InterPro" id="IPR006461">
    <property type="entry name" value="PLAC_motif_containing"/>
</dbReference>
<proteinExistence type="predicted"/>
<dbReference type="Pfam" id="PF04749">
    <property type="entry name" value="PLAC8"/>
    <property type="match status" value="1"/>
</dbReference>
<dbReference type="Proteomes" id="UP000243459">
    <property type="component" value="Chromosome 3"/>
</dbReference>
<dbReference type="EMBL" id="CM007383">
    <property type="protein sequence ID" value="ONK75165.1"/>
    <property type="molecule type" value="Genomic_DNA"/>
</dbReference>
<protein>
    <submittedName>
        <fullName evidence="2">Uncharacterized protein</fullName>
    </submittedName>
</protein>
<evidence type="ECO:0000256" key="1">
    <source>
        <dbReference type="SAM" id="Phobius"/>
    </source>
</evidence>
<name>A0A5P1F9X7_ASPOF</name>
<dbReference type="AlphaFoldDB" id="A0A5P1F9X7"/>
<evidence type="ECO:0000313" key="2">
    <source>
        <dbReference type="EMBL" id="ONK75165.1"/>
    </source>
</evidence>
<accession>A0A5P1F9X7</accession>
<gene>
    <name evidence="2" type="ORF">A4U43_C03F14030</name>
</gene>
<dbReference type="OMA" id="CACCELM"/>
<dbReference type="NCBIfam" id="TIGR01571">
    <property type="entry name" value="A_thal_Cys_rich"/>
    <property type="match status" value="1"/>
</dbReference>
<dbReference type="Gramene" id="ONK75165">
    <property type="protein sequence ID" value="ONK75165"/>
    <property type="gene ID" value="A4U43_C03F14030"/>
</dbReference>
<sequence>MNPPTIQEIQMQPVVRQAAMAMAVTPAAWSTGLCDCCDDIGTCIITCFCPCITFGRVAEIIDRGTTTCEVSAVLYAIICCLTGCHWILSCFYRKKIRNIFFLEDSPCPDCLLHFCCDTCALCQEYRELKNRGLDANLGWKGKSDRETVIMAPPAVERDMVRENMQ</sequence>
<keyword evidence="1" id="KW-0472">Membrane</keyword>
<keyword evidence="1" id="KW-0812">Transmembrane</keyword>
<keyword evidence="3" id="KW-1185">Reference proteome</keyword>
<dbReference type="PANTHER" id="PTHR15907">
    <property type="entry name" value="DUF614 FAMILY PROTEIN-RELATED"/>
    <property type="match status" value="1"/>
</dbReference>